<feature type="transmembrane region" description="Helical" evidence="2">
    <location>
        <begin position="319"/>
        <end position="340"/>
    </location>
</feature>
<comment type="caution">
    <text evidence="3">The sequence shown here is derived from an EMBL/GenBank/DDBJ whole genome shotgun (WGS) entry which is preliminary data.</text>
</comment>
<dbReference type="AlphaFoldDB" id="A0A4Y4BC36"/>
<feature type="coiled-coil region" evidence="1">
    <location>
        <begin position="132"/>
        <end position="216"/>
    </location>
</feature>
<dbReference type="EMBL" id="BJNQ01000015">
    <property type="protein sequence ID" value="GEC76213.1"/>
    <property type="molecule type" value="Genomic_DNA"/>
</dbReference>
<gene>
    <name evidence="3" type="ORF">MLI01_23580</name>
</gene>
<feature type="transmembrane region" description="Helical" evidence="2">
    <location>
        <begin position="287"/>
        <end position="307"/>
    </location>
</feature>
<name>A0A4Y4BC36_MICMQ</name>
<accession>A0A4Y4BC36</accession>
<dbReference type="Proteomes" id="UP000317410">
    <property type="component" value="Unassembled WGS sequence"/>
</dbReference>
<evidence type="ECO:0000313" key="3">
    <source>
        <dbReference type="EMBL" id="GEC76213.1"/>
    </source>
</evidence>
<keyword evidence="2" id="KW-1133">Transmembrane helix</keyword>
<sequence>MLRSDFDNHTLWSVLDRIDDQLTTIVAEHQPPEMPSVERIKTQMAYVRSFDVVASTRAAFFHPQMLTPVQAIWESVESSLSTRVGNGVDHTNYLQQAADQAETGLLQMAAWPRPYGRGGEVNQMNTLFEQLLEAQRISIEALESEHEKLRNEIAEYNTQVESKRDEVNAELLEAEAKLETLQETIEEQKSELAAAVAEAEAAVEALDEKNSAAYKEWRTAREADFNEDFQPLRDSVAERLGAAEAEYGELIGAKEKYTKLVSAIAADEVASQFESEADWGRRVGNRFYLLGFALLLVATVPLIWLIFDGTKSGDGAVNWTAIITRVAIGILAGSAATVAIRLGSRLINNANAIKRMELELRAIGPFLANVSEKPKVDDAFIELVGKAFGNTYAETTSTGGKESTDDKTSVTTLAQLLEVIDKARKVIPPGQTPG</sequence>
<evidence type="ECO:0000256" key="1">
    <source>
        <dbReference type="SAM" id="Coils"/>
    </source>
</evidence>
<keyword evidence="2" id="KW-0472">Membrane</keyword>
<dbReference type="RefSeq" id="WP_141387136.1">
    <property type="nucleotide sequence ID" value="NZ_BJNQ01000015.1"/>
</dbReference>
<protein>
    <submittedName>
        <fullName evidence="3">Uncharacterized protein</fullName>
    </submittedName>
</protein>
<reference evidence="3 4" key="1">
    <citation type="submission" date="2019-06" db="EMBL/GenBank/DDBJ databases">
        <title>Whole genome shotgun sequence of Microbacterium liquefaciens NBRC 15037.</title>
        <authorList>
            <person name="Hosoyama A."/>
            <person name="Uohara A."/>
            <person name="Ohji S."/>
            <person name="Ichikawa N."/>
        </authorList>
    </citation>
    <scope>NUCLEOTIDE SEQUENCE [LARGE SCALE GENOMIC DNA]</scope>
    <source>
        <strain evidence="3 4">NBRC 15037</strain>
    </source>
</reference>
<evidence type="ECO:0000313" key="4">
    <source>
        <dbReference type="Proteomes" id="UP000317410"/>
    </source>
</evidence>
<keyword evidence="1" id="KW-0175">Coiled coil</keyword>
<organism evidence="3 4">
    <name type="scientific">Microbacterium maritypicum</name>
    <name type="common">Microbacterium liquefaciens</name>
    <dbReference type="NCBI Taxonomy" id="33918"/>
    <lineage>
        <taxon>Bacteria</taxon>
        <taxon>Bacillati</taxon>
        <taxon>Actinomycetota</taxon>
        <taxon>Actinomycetes</taxon>
        <taxon>Micrococcales</taxon>
        <taxon>Microbacteriaceae</taxon>
        <taxon>Microbacterium</taxon>
    </lineage>
</organism>
<evidence type="ECO:0000256" key="2">
    <source>
        <dbReference type="SAM" id="Phobius"/>
    </source>
</evidence>
<keyword evidence="2" id="KW-0812">Transmembrane</keyword>
<proteinExistence type="predicted"/>